<sequence length="92" mass="10645">MSTTTLVEKPGPPKLTRSFSLPASNEDTTTKKGEWWREKLRAKREPPVAGKERWRDASLSDKERWKEWHKAKDAERKAGPSKVKGGWAWWIG</sequence>
<dbReference type="EMBL" id="JAKIXB020000039">
    <property type="protein sequence ID" value="KAL1593665.1"/>
    <property type="molecule type" value="Genomic_DNA"/>
</dbReference>
<feature type="region of interest" description="Disordered" evidence="1">
    <location>
        <begin position="1"/>
        <end position="60"/>
    </location>
</feature>
<protein>
    <submittedName>
        <fullName evidence="2">Uncharacterized protein</fullName>
    </submittedName>
</protein>
<comment type="caution">
    <text evidence="2">The sequence shown here is derived from an EMBL/GenBank/DDBJ whole genome shotgun (WGS) entry which is preliminary data.</text>
</comment>
<keyword evidence="3" id="KW-1185">Reference proteome</keyword>
<reference evidence="2 3" key="1">
    <citation type="submission" date="2024-02" db="EMBL/GenBank/DDBJ databases">
        <title>De novo assembly and annotation of 12 fungi associated with fruit tree decline syndrome in Ontario, Canada.</title>
        <authorList>
            <person name="Sulman M."/>
            <person name="Ellouze W."/>
            <person name="Ilyukhin E."/>
        </authorList>
    </citation>
    <scope>NUCLEOTIDE SEQUENCE [LARGE SCALE GENOMIC DNA]</scope>
    <source>
        <strain evidence="2 3">M97-236</strain>
    </source>
</reference>
<evidence type="ECO:0000313" key="2">
    <source>
        <dbReference type="EMBL" id="KAL1593665.1"/>
    </source>
</evidence>
<name>A0ABR3QNE8_9PLEO</name>
<proteinExistence type="predicted"/>
<dbReference type="Proteomes" id="UP001521222">
    <property type="component" value="Unassembled WGS sequence"/>
</dbReference>
<accession>A0ABR3QNE8</accession>
<gene>
    <name evidence="2" type="ORF">SLS59_009179</name>
</gene>
<evidence type="ECO:0000313" key="3">
    <source>
        <dbReference type="Proteomes" id="UP001521222"/>
    </source>
</evidence>
<evidence type="ECO:0000256" key="1">
    <source>
        <dbReference type="SAM" id="MobiDB-lite"/>
    </source>
</evidence>
<feature type="compositionally biased region" description="Polar residues" evidence="1">
    <location>
        <begin position="17"/>
        <end position="27"/>
    </location>
</feature>
<feature type="compositionally biased region" description="Basic and acidic residues" evidence="1">
    <location>
        <begin position="28"/>
        <end position="60"/>
    </location>
</feature>
<organism evidence="2 3">
    <name type="scientific">Nothophoma quercina</name>
    <dbReference type="NCBI Taxonomy" id="749835"/>
    <lineage>
        <taxon>Eukaryota</taxon>
        <taxon>Fungi</taxon>
        <taxon>Dikarya</taxon>
        <taxon>Ascomycota</taxon>
        <taxon>Pezizomycotina</taxon>
        <taxon>Dothideomycetes</taxon>
        <taxon>Pleosporomycetidae</taxon>
        <taxon>Pleosporales</taxon>
        <taxon>Pleosporineae</taxon>
        <taxon>Didymellaceae</taxon>
        <taxon>Nothophoma</taxon>
    </lineage>
</organism>